<dbReference type="EMBL" id="CADEPI010000050">
    <property type="protein sequence ID" value="CAB3370170.1"/>
    <property type="molecule type" value="Genomic_DNA"/>
</dbReference>
<evidence type="ECO:0000256" key="2">
    <source>
        <dbReference type="ARBA" id="ARBA00022737"/>
    </source>
</evidence>
<keyword evidence="4" id="KW-0393">Immunoglobulin domain</keyword>
<feature type="region of interest" description="Disordered" evidence="5">
    <location>
        <begin position="399"/>
        <end position="446"/>
    </location>
</feature>
<keyword evidence="2" id="KW-0677">Repeat</keyword>
<keyword evidence="1 7" id="KW-0732">Signal</keyword>
<feature type="domain" description="Ig-like" evidence="8">
    <location>
        <begin position="128"/>
        <end position="202"/>
    </location>
</feature>
<evidence type="ECO:0008006" key="12">
    <source>
        <dbReference type="Google" id="ProtNLM"/>
    </source>
</evidence>
<evidence type="ECO:0000256" key="4">
    <source>
        <dbReference type="ARBA" id="ARBA00023319"/>
    </source>
</evidence>
<proteinExistence type="predicted"/>
<feature type="domain" description="Fibronectin type-III" evidence="9">
    <location>
        <begin position="440"/>
        <end position="538"/>
    </location>
</feature>
<dbReference type="InterPro" id="IPR036116">
    <property type="entry name" value="FN3_sf"/>
</dbReference>
<dbReference type="AlphaFoldDB" id="A0A8S1CXW3"/>
<keyword evidence="6" id="KW-0472">Membrane</keyword>
<feature type="domain" description="Fibronectin type-III" evidence="9">
    <location>
        <begin position="542"/>
        <end position="639"/>
    </location>
</feature>
<comment type="caution">
    <text evidence="10">The sequence shown here is derived from an EMBL/GenBank/DDBJ whole genome shotgun (WGS) entry which is preliminary data.</text>
</comment>
<dbReference type="Pfam" id="PF07679">
    <property type="entry name" value="I-set"/>
    <property type="match status" value="2"/>
</dbReference>
<feature type="domain" description="Ig-like" evidence="8">
    <location>
        <begin position="310"/>
        <end position="394"/>
    </location>
</feature>
<dbReference type="Proteomes" id="UP000494165">
    <property type="component" value="Unassembled WGS sequence"/>
</dbReference>
<evidence type="ECO:0000259" key="8">
    <source>
        <dbReference type="PROSITE" id="PS50835"/>
    </source>
</evidence>
<evidence type="ECO:0000313" key="10">
    <source>
        <dbReference type="EMBL" id="CAB3370170.1"/>
    </source>
</evidence>
<dbReference type="InterPro" id="IPR036179">
    <property type="entry name" value="Ig-like_dom_sf"/>
</dbReference>
<keyword evidence="6" id="KW-1133">Transmembrane helix</keyword>
<feature type="domain" description="Ig-like" evidence="8">
    <location>
        <begin position="30"/>
        <end position="117"/>
    </location>
</feature>
<feature type="chain" id="PRO_5035861804" description="Interference hedgehog-like" evidence="7">
    <location>
        <begin position="24"/>
        <end position="818"/>
    </location>
</feature>
<dbReference type="PROSITE" id="PS50835">
    <property type="entry name" value="IG_LIKE"/>
    <property type="match status" value="4"/>
</dbReference>
<feature type="domain" description="Ig-like" evidence="8">
    <location>
        <begin position="221"/>
        <end position="289"/>
    </location>
</feature>
<dbReference type="GO" id="GO:0005886">
    <property type="term" value="C:plasma membrane"/>
    <property type="evidence" value="ECO:0007669"/>
    <property type="project" value="TreeGrafter"/>
</dbReference>
<feature type="transmembrane region" description="Helical" evidence="6">
    <location>
        <begin position="671"/>
        <end position="695"/>
    </location>
</feature>
<evidence type="ECO:0000256" key="1">
    <source>
        <dbReference type="ARBA" id="ARBA00022729"/>
    </source>
</evidence>
<dbReference type="SMART" id="SM00408">
    <property type="entry name" value="IGc2"/>
    <property type="match status" value="4"/>
</dbReference>
<dbReference type="FunFam" id="2.60.40.10:FF:000032">
    <property type="entry name" value="palladin isoform X1"/>
    <property type="match status" value="1"/>
</dbReference>
<dbReference type="InterPro" id="IPR007110">
    <property type="entry name" value="Ig-like_dom"/>
</dbReference>
<dbReference type="GO" id="GO:0030154">
    <property type="term" value="P:cell differentiation"/>
    <property type="evidence" value="ECO:0007669"/>
    <property type="project" value="UniProtKB-ARBA"/>
</dbReference>
<dbReference type="Gene3D" id="2.60.40.10">
    <property type="entry name" value="Immunoglobulins"/>
    <property type="match status" value="6"/>
</dbReference>
<dbReference type="InterPro" id="IPR013783">
    <property type="entry name" value="Ig-like_fold"/>
</dbReference>
<dbReference type="GO" id="GO:0009653">
    <property type="term" value="P:anatomical structure morphogenesis"/>
    <property type="evidence" value="ECO:0007669"/>
    <property type="project" value="UniProtKB-ARBA"/>
</dbReference>
<dbReference type="Pfam" id="PF00041">
    <property type="entry name" value="fn3"/>
    <property type="match status" value="2"/>
</dbReference>
<dbReference type="CDD" id="cd00063">
    <property type="entry name" value="FN3"/>
    <property type="match status" value="2"/>
</dbReference>
<feature type="compositionally biased region" description="Basic and acidic residues" evidence="5">
    <location>
        <begin position="424"/>
        <end position="436"/>
    </location>
</feature>
<evidence type="ECO:0000313" key="11">
    <source>
        <dbReference type="Proteomes" id="UP000494165"/>
    </source>
</evidence>
<dbReference type="SUPFAM" id="SSF49265">
    <property type="entry name" value="Fibronectin type III"/>
    <property type="match status" value="1"/>
</dbReference>
<evidence type="ECO:0000256" key="3">
    <source>
        <dbReference type="ARBA" id="ARBA00023157"/>
    </source>
</evidence>
<dbReference type="InterPro" id="IPR003598">
    <property type="entry name" value="Ig_sub2"/>
</dbReference>
<evidence type="ECO:0000259" key="9">
    <source>
        <dbReference type="PROSITE" id="PS50853"/>
    </source>
</evidence>
<keyword evidence="3" id="KW-1015">Disulfide bond</keyword>
<gene>
    <name evidence="10" type="ORF">CLODIP_2_CD12109</name>
</gene>
<evidence type="ECO:0000256" key="5">
    <source>
        <dbReference type="SAM" id="MobiDB-lite"/>
    </source>
</evidence>
<dbReference type="SUPFAM" id="SSF48726">
    <property type="entry name" value="Immunoglobulin"/>
    <property type="match status" value="3"/>
</dbReference>
<reference evidence="10 11" key="1">
    <citation type="submission" date="2020-04" db="EMBL/GenBank/DDBJ databases">
        <authorList>
            <person name="Alioto T."/>
            <person name="Alioto T."/>
            <person name="Gomez Garrido J."/>
        </authorList>
    </citation>
    <scope>NUCLEOTIDE SEQUENCE [LARGE SCALE GENOMIC DNA]</scope>
</reference>
<feature type="compositionally biased region" description="Basic residues" evidence="5">
    <location>
        <begin position="410"/>
        <end position="423"/>
    </location>
</feature>
<dbReference type="PANTHER" id="PTHR45080">
    <property type="entry name" value="CONTACTIN 5"/>
    <property type="match status" value="1"/>
</dbReference>
<dbReference type="PROSITE" id="PS50853">
    <property type="entry name" value="FN3"/>
    <property type="match status" value="2"/>
</dbReference>
<evidence type="ECO:0000256" key="7">
    <source>
        <dbReference type="SAM" id="SignalP"/>
    </source>
</evidence>
<organism evidence="10 11">
    <name type="scientific">Cloeon dipterum</name>
    <dbReference type="NCBI Taxonomy" id="197152"/>
    <lineage>
        <taxon>Eukaryota</taxon>
        <taxon>Metazoa</taxon>
        <taxon>Ecdysozoa</taxon>
        <taxon>Arthropoda</taxon>
        <taxon>Hexapoda</taxon>
        <taxon>Insecta</taxon>
        <taxon>Pterygota</taxon>
        <taxon>Palaeoptera</taxon>
        <taxon>Ephemeroptera</taxon>
        <taxon>Pisciforma</taxon>
        <taxon>Baetidae</taxon>
        <taxon>Cloeon</taxon>
    </lineage>
</organism>
<dbReference type="SMART" id="SM00409">
    <property type="entry name" value="IG"/>
    <property type="match status" value="4"/>
</dbReference>
<dbReference type="OrthoDB" id="9998697at2759"/>
<feature type="signal peptide" evidence="7">
    <location>
        <begin position="1"/>
        <end position="23"/>
    </location>
</feature>
<dbReference type="PANTHER" id="PTHR45080:SF8">
    <property type="entry name" value="IG-LIKE DOMAIN-CONTAINING PROTEIN"/>
    <property type="match status" value="1"/>
</dbReference>
<name>A0A8S1CXW3_9INSE</name>
<feature type="compositionally biased region" description="Basic residues" evidence="5">
    <location>
        <begin position="731"/>
        <end position="743"/>
    </location>
</feature>
<feature type="region of interest" description="Disordered" evidence="5">
    <location>
        <begin position="769"/>
        <end position="818"/>
    </location>
</feature>
<dbReference type="SMART" id="SM00060">
    <property type="entry name" value="FN3"/>
    <property type="match status" value="2"/>
</dbReference>
<accession>A0A8S1CXW3</accession>
<protein>
    <recommendedName>
        <fullName evidence="12">Interference hedgehog-like</fullName>
    </recommendedName>
</protein>
<keyword evidence="11" id="KW-1185">Reference proteome</keyword>
<dbReference type="Pfam" id="PF13895">
    <property type="entry name" value="Ig_2"/>
    <property type="match status" value="1"/>
</dbReference>
<feature type="region of interest" description="Disordered" evidence="5">
    <location>
        <begin position="723"/>
        <end position="743"/>
    </location>
</feature>
<dbReference type="InterPro" id="IPR003599">
    <property type="entry name" value="Ig_sub"/>
</dbReference>
<evidence type="ECO:0000256" key="6">
    <source>
        <dbReference type="SAM" id="Phobius"/>
    </source>
</evidence>
<keyword evidence="6" id="KW-0812">Transmembrane</keyword>
<dbReference type="InterPro" id="IPR003961">
    <property type="entry name" value="FN3_dom"/>
</dbReference>
<sequence length="818" mass="90000">MTGNQLFFVFGAVFHSFLAIVAGDADFSGLRFAKHPESTMAKPGDEVVLDCALNVSADSIQWRLNGKPLPEAASKGRGRLELKIAQQKEDFEKQTGTYQCIALFGASALASLPAEVSVVHIEHPVGPPTNTVNTTYTGSMFYVKCHPPVSVPPARINFFKDGQQLSHQADEHGGFMLRNVTSKDSGRYTCSATNQITDVTVKLNDTLDLHVGSPPTHDVAPALTTLAQIHYSAHLGRDITMDCPFSGWPLPHYNWTKYGGKLAKDRIIIKPGSLIIRQVKPTDMGTYLCLGTNRLGWVKRVIKLEVIEAPEIDMRSETKGIDEGGDFNMTCTASGTPEPTIKWLLNGKPAEDDKSITVDQEKLTILYVEKRHAGILQCFASNKAGTVNTMTMLHVRPKLIHDDKAVQPRQNHRGKPKKNGRKKNGNDKNNKNHSDDPMIPPTKPNVTRLSSDSVILTWDVPPGKSLNISFFRVQYTEANSSNLWSTEEDDLGPHVRSAEVNNLKPGMSYRFRISAVYSNNDNMQGPKSAVFVMRKDPTSKKPILYPVIKSVTAAGTNALNVSWDVPFASTQPIEGFFIHLRSDSVAGTFEKQICKDGHTRSCLVKHLLPDSRYEIKIQAFNSAGTSAFSETMHGRTGYETEAEVSSTTINPENELLDVEYVPESTSSSSHMLNLGIAFISMVFLIFLLFLGGYYCKNCHSRTVASEQDPGKEAQAYGLVNVGKSVTNGSAHHPHQIRHGHRHPARVHITSNPLDDTAVHYKAEDVVEVASQNNNFSDPARQRLRTNSLDDDEDDLEGTSGSAGSSEEDAPPVPLRQCV</sequence>
<dbReference type="InterPro" id="IPR013098">
    <property type="entry name" value="Ig_I-set"/>
</dbReference>
<dbReference type="GO" id="GO:0007156">
    <property type="term" value="P:homophilic cell adhesion via plasma membrane adhesion molecules"/>
    <property type="evidence" value="ECO:0007669"/>
    <property type="project" value="TreeGrafter"/>
</dbReference>
<dbReference type="InterPro" id="IPR050958">
    <property type="entry name" value="Cell_Adh-Cytoskel_Orgn"/>
</dbReference>